<dbReference type="GO" id="GO:0030246">
    <property type="term" value="F:carbohydrate binding"/>
    <property type="evidence" value="ECO:0007669"/>
    <property type="project" value="InterPro"/>
</dbReference>
<evidence type="ECO:0000256" key="2">
    <source>
        <dbReference type="ARBA" id="ARBA00022801"/>
    </source>
</evidence>
<dbReference type="GO" id="GO:0016020">
    <property type="term" value="C:membrane"/>
    <property type="evidence" value="ECO:0007669"/>
    <property type="project" value="TreeGrafter"/>
</dbReference>
<evidence type="ECO:0000256" key="3">
    <source>
        <dbReference type="ARBA" id="ARBA00022825"/>
    </source>
</evidence>
<dbReference type="Gene3D" id="2.60.40.10">
    <property type="entry name" value="Immunoglobulins"/>
    <property type="match status" value="2"/>
</dbReference>
<dbReference type="Gene3D" id="3.40.50.200">
    <property type="entry name" value="Peptidase S8/S53 domain"/>
    <property type="match status" value="1"/>
</dbReference>
<organism evidence="6 7">
    <name type="scientific">Glaciimonas immobilis</name>
    <dbReference type="NCBI Taxonomy" id="728004"/>
    <lineage>
        <taxon>Bacteria</taxon>
        <taxon>Pseudomonadati</taxon>
        <taxon>Pseudomonadota</taxon>
        <taxon>Betaproteobacteria</taxon>
        <taxon>Burkholderiales</taxon>
        <taxon>Oxalobacteraceae</taxon>
        <taxon>Glaciimonas</taxon>
    </lineage>
</organism>
<dbReference type="SMART" id="SM00495">
    <property type="entry name" value="ChtBD3"/>
    <property type="match status" value="1"/>
</dbReference>
<dbReference type="InterPro" id="IPR035986">
    <property type="entry name" value="PKD_dom_sf"/>
</dbReference>
<protein>
    <recommendedName>
        <fullName evidence="5">Chitin-binding type-3 domain-containing protein</fullName>
    </recommendedName>
</protein>
<dbReference type="PROSITE" id="PS00138">
    <property type="entry name" value="SUBTILASE_SER"/>
    <property type="match status" value="1"/>
</dbReference>
<keyword evidence="1" id="KW-0645">Protease</keyword>
<dbReference type="InterPro" id="IPR036852">
    <property type="entry name" value="Peptidase_S8/S53_dom_sf"/>
</dbReference>
<dbReference type="RefSeq" id="WP_168054083.1">
    <property type="nucleotide sequence ID" value="NZ_JAAOZT010000003.1"/>
</dbReference>
<reference evidence="6 7" key="1">
    <citation type="submission" date="2020-08" db="EMBL/GenBank/DDBJ databases">
        <title>Genomic Encyclopedia of Type Strains, Phase IV (KMG-IV): sequencing the most valuable type-strain genomes for metagenomic binning, comparative biology and taxonomic classification.</title>
        <authorList>
            <person name="Goeker M."/>
        </authorList>
    </citation>
    <scope>NUCLEOTIDE SEQUENCE [LARGE SCALE GENOMIC DNA]</scope>
    <source>
        <strain evidence="6 7">DSM 23240</strain>
    </source>
</reference>
<proteinExistence type="predicted"/>
<evidence type="ECO:0000313" key="6">
    <source>
        <dbReference type="EMBL" id="MBB5201601.1"/>
    </source>
</evidence>
<dbReference type="InterPro" id="IPR000209">
    <property type="entry name" value="Peptidase_S8/S53_dom"/>
</dbReference>
<sequence length="826" mass="88300">MKPTFTRLLLCATIGALFSGPLQAKEIEPTSITVLLRSTLASLESNEKLPKSTSRALAQLEQIAPRLDPIFPVPLTYSQGDIAAMERHNLTRYYKIDTSDKSKDAVQEMLTGLKNNPLVTSAQITPALGTQEDAISVVPLAKPGTVQHGFPDYTSQQYYKNGLAPQGGFMLGGLNSIAARVYPGGDGEYARVISTEWSHWSYTHVDLPRPFIEHGDTGDSTPDYHDTSSAGIMFSKDNGFGTTGFVPKAQAGYSQFDHPEGSSLFKLAQHLQPGDVVQVGIHVRAPLPIPMDVCDKEDRNACFLPVEAAHSVADEISYLTQEKGVHVIIAAANGNINLDHPYFKGQYDRKRYDSGAIYAGAADPTNGIRAHFSEHGSRVDLFSWGWNVTTTSCDGVDCAEDMYTDSYSGTSASNPIIAGAVAQVQSIAFAHGLGAIPPKKMRQVLVDTGHPLPFPDPQRPVGMQPDVEAAVKFLLNEDKPPVVVELPQAIIAADSTDVVAPTSGTISFALDGSDSKNAVKYQWAKLRGSTLLTDMEESIAKVFARPDDHGENTYQLTVTGKDGKQSSATINITIVAPVVNISGATAIVAGQKASLKAQANFSGAYSWTVLNANGQQVMQGTQQALSLSTLSAGNYKITAHVASPNGERKISAQHNLTVKNAEVSHPPTVVISGPNQATAGTSVTLDASGSSAGNGGTLSYSWTVSPQAPFTTNGARLTFTAPVLTEDVAYVFTATVRDGKLSAQQDHLVMVEAEDVPPSPPPLPVEECKPLWKQGPAYQGGDQVQHNGRIYRAMWYTTREPGDPATTDTIGQGWGFEWADKGACTK</sequence>
<comment type="caution">
    <text evidence="6">The sequence shown here is derived from an EMBL/GenBank/DDBJ whole genome shotgun (WGS) entry which is preliminary data.</text>
</comment>
<dbReference type="Pfam" id="PF02839">
    <property type="entry name" value="CBM_5_12"/>
    <property type="match status" value="1"/>
</dbReference>
<feature type="signal peptide" evidence="4">
    <location>
        <begin position="1"/>
        <end position="24"/>
    </location>
</feature>
<dbReference type="Gene3D" id="2.10.10.20">
    <property type="entry name" value="Carbohydrate-binding module superfamily 5/12"/>
    <property type="match status" value="1"/>
</dbReference>
<keyword evidence="7" id="KW-1185">Reference proteome</keyword>
<dbReference type="SUPFAM" id="SSF52743">
    <property type="entry name" value="Subtilisin-like"/>
    <property type="match status" value="1"/>
</dbReference>
<dbReference type="PANTHER" id="PTHR46182">
    <property type="entry name" value="FI19480P1"/>
    <property type="match status" value="1"/>
</dbReference>
<dbReference type="SUPFAM" id="SSF49299">
    <property type="entry name" value="PKD domain"/>
    <property type="match status" value="1"/>
</dbReference>
<dbReference type="GO" id="GO:0004553">
    <property type="term" value="F:hydrolase activity, hydrolyzing O-glycosyl compounds"/>
    <property type="evidence" value="ECO:0007669"/>
    <property type="project" value="InterPro"/>
</dbReference>
<evidence type="ECO:0000313" key="7">
    <source>
        <dbReference type="Proteomes" id="UP000571084"/>
    </source>
</evidence>
<dbReference type="Proteomes" id="UP000571084">
    <property type="component" value="Unassembled WGS sequence"/>
</dbReference>
<accession>A0A840RYM4</accession>
<dbReference type="InterPro" id="IPR013783">
    <property type="entry name" value="Ig-like_fold"/>
</dbReference>
<dbReference type="AlphaFoldDB" id="A0A840RYM4"/>
<dbReference type="GO" id="GO:0005975">
    <property type="term" value="P:carbohydrate metabolic process"/>
    <property type="evidence" value="ECO:0007669"/>
    <property type="project" value="InterPro"/>
</dbReference>
<dbReference type="PANTHER" id="PTHR46182:SF2">
    <property type="entry name" value="FI19480P1"/>
    <property type="match status" value="1"/>
</dbReference>
<keyword evidence="2" id="KW-0378">Hydrolase</keyword>
<dbReference type="Pfam" id="PF22352">
    <property type="entry name" value="K319L-like_PKD"/>
    <property type="match status" value="1"/>
</dbReference>
<feature type="chain" id="PRO_5032921669" description="Chitin-binding type-3 domain-containing protein" evidence="4">
    <location>
        <begin position="25"/>
        <end position="826"/>
    </location>
</feature>
<name>A0A840RYM4_9BURK</name>
<keyword evidence="3" id="KW-0720">Serine protease</keyword>
<evidence type="ECO:0000256" key="4">
    <source>
        <dbReference type="SAM" id="SignalP"/>
    </source>
</evidence>
<dbReference type="CDD" id="cd00146">
    <property type="entry name" value="PKD"/>
    <property type="match status" value="1"/>
</dbReference>
<dbReference type="InterPro" id="IPR003610">
    <property type="entry name" value="CBM5/12"/>
</dbReference>
<dbReference type="GO" id="GO:0004252">
    <property type="term" value="F:serine-type endopeptidase activity"/>
    <property type="evidence" value="ECO:0007669"/>
    <property type="project" value="InterPro"/>
</dbReference>
<gene>
    <name evidence="6" type="ORF">HNR39_003454</name>
</gene>
<dbReference type="EMBL" id="JACHHQ010000007">
    <property type="protein sequence ID" value="MBB5201601.1"/>
    <property type="molecule type" value="Genomic_DNA"/>
</dbReference>
<feature type="domain" description="Chitin-binding type-3" evidence="5">
    <location>
        <begin position="769"/>
        <end position="810"/>
    </location>
</feature>
<evidence type="ECO:0000256" key="1">
    <source>
        <dbReference type="ARBA" id="ARBA00022670"/>
    </source>
</evidence>
<dbReference type="GO" id="GO:0031410">
    <property type="term" value="C:cytoplasmic vesicle"/>
    <property type="evidence" value="ECO:0007669"/>
    <property type="project" value="TreeGrafter"/>
</dbReference>
<evidence type="ECO:0000259" key="5">
    <source>
        <dbReference type="SMART" id="SM00495"/>
    </source>
</evidence>
<keyword evidence="4" id="KW-0732">Signal</keyword>
<dbReference type="InterPro" id="IPR029865">
    <property type="entry name" value="KIAA0319-like"/>
</dbReference>
<dbReference type="GO" id="GO:0005576">
    <property type="term" value="C:extracellular region"/>
    <property type="evidence" value="ECO:0007669"/>
    <property type="project" value="InterPro"/>
</dbReference>
<dbReference type="InterPro" id="IPR023828">
    <property type="entry name" value="Peptidase_S8_Ser-AS"/>
</dbReference>
<dbReference type="InterPro" id="IPR036573">
    <property type="entry name" value="CBM_sf_5/12"/>
</dbReference>
<dbReference type="SUPFAM" id="SSF51055">
    <property type="entry name" value="Carbohydrate binding domain"/>
    <property type="match status" value="1"/>
</dbReference>
<dbReference type="Pfam" id="PF00082">
    <property type="entry name" value="Peptidase_S8"/>
    <property type="match status" value="1"/>
</dbReference>
<dbReference type="GO" id="GO:0006508">
    <property type="term" value="P:proteolysis"/>
    <property type="evidence" value="ECO:0007669"/>
    <property type="project" value="UniProtKB-KW"/>
</dbReference>